<protein>
    <submittedName>
        <fullName evidence="1">Uncharacterized protein</fullName>
    </submittedName>
</protein>
<evidence type="ECO:0000313" key="1">
    <source>
        <dbReference type="EMBL" id="TFK24140.1"/>
    </source>
</evidence>
<gene>
    <name evidence="1" type="ORF">FA15DRAFT_694590</name>
</gene>
<evidence type="ECO:0000313" key="2">
    <source>
        <dbReference type="Proteomes" id="UP000307440"/>
    </source>
</evidence>
<dbReference type="Proteomes" id="UP000307440">
    <property type="component" value="Unassembled WGS sequence"/>
</dbReference>
<name>A0A5C3KVA7_COPMA</name>
<sequence>MFDALQAFFDTGRNPITFSRSRLFDWHASLDINHYLPYKRVLSFRFYELPIRGFPDLVRLVFARHRPAVPSMTFLFLTGGPVLDFIQVPAPLTNQLNPSSHGSNPSTSPVTLYPVVHGPGTAGLYPAIIPIEHPLLAFHNSTLDCISFAFRVAAALHPLGEKKSRLIVNGHLFAFGDITSSHACFFWHSLANLTKRRSYSEHAQHATIHSPMCRNRSSPTPLPLRVNEQIEPVIYKDPFAQYNEFLVCGE</sequence>
<dbReference type="EMBL" id="ML210205">
    <property type="protein sequence ID" value="TFK24140.1"/>
    <property type="molecule type" value="Genomic_DNA"/>
</dbReference>
<reference evidence="1 2" key="1">
    <citation type="journal article" date="2019" name="Nat. Ecol. Evol.">
        <title>Megaphylogeny resolves global patterns of mushroom evolution.</title>
        <authorList>
            <person name="Varga T."/>
            <person name="Krizsan K."/>
            <person name="Foldi C."/>
            <person name="Dima B."/>
            <person name="Sanchez-Garcia M."/>
            <person name="Sanchez-Ramirez S."/>
            <person name="Szollosi G.J."/>
            <person name="Szarkandi J.G."/>
            <person name="Papp V."/>
            <person name="Albert L."/>
            <person name="Andreopoulos W."/>
            <person name="Angelini C."/>
            <person name="Antonin V."/>
            <person name="Barry K.W."/>
            <person name="Bougher N.L."/>
            <person name="Buchanan P."/>
            <person name="Buyck B."/>
            <person name="Bense V."/>
            <person name="Catcheside P."/>
            <person name="Chovatia M."/>
            <person name="Cooper J."/>
            <person name="Damon W."/>
            <person name="Desjardin D."/>
            <person name="Finy P."/>
            <person name="Geml J."/>
            <person name="Haridas S."/>
            <person name="Hughes K."/>
            <person name="Justo A."/>
            <person name="Karasinski D."/>
            <person name="Kautmanova I."/>
            <person name="Kiss B."/>
            <person name="Kocsube S."/>
            <person name="Kotiranta H."/>
            <person name="LaButti K.M."/>
            <person name="Lechner B.E."/>
            <person name="Liimatainen K."/>
            <person name="Lipzen A."/>
            <person name="Lukacs Z."/>
            <person name="Mihaltcheva S."/>
            <person name="Morgado L.N."/>
            <person name="Niskanen T."/>
            <person name="Noordeloos M.E."/>
            <person name="Ohm R.A."/>
            <person name="Ortiz-Santana B."/>
            <person name="Ovrebo C."/>
            <person name="Racz N."/>
            <person name="Riley R."/>
            <person name="Savchenko A."/>
            <person name="Shiryaev A."/>
            <person name="Soop K."/>
            <person name="Spirin V."/>
            <person name="Szebenyi C."/>
            <person name="Tomsovsky M."/>
            <person name="Tulloss R.E."/>
            <person name="Uehling J."/>
            <person name="Grigoriev I.V."/>
            <person name="Vagvolgyi C."/>
            <person name="Papp T."/>
            <person name="Martin F.M."/>
            <person name="Miettinen O."/>
            <person name="Hibbett D.S."/>
            <person name="Nagy L.G."/>
        </authorList>
    </citation>
    <scope>NUCLEOTIDE SEQUENCE [LARGE SCALE GENOMIC DNA]</scope>
    <source>
        <strain evidence="1 2">CBS 121175</strain>
    </source>
</reference>
<keyword evidence="2" id="KW-1185">Reference proteome</keyword>
<accession>A0A5C3KVA7</accession>
<dbReference type="AlphaFoldDB" id="A0A5C3KVA7"/>
<proteinExistence type="predicted"/>
<organism evidence="1 2">
    <name type="scientific">Coprinopsis marcescibilis</name>
    <name type="common">Agaric fungus</name>
    <name type="synonym">Psathyrella marcescibilis</name>
    <dbReference type="NCBI Taxonomy" id="230819"/>
    <lineage>
        <taxon>Eukaryota</taxon>
        <taxon>Fungi</taxon>
        <taxon>Dikarya</taxon>
        <taxon>Basidiomycota</taxon>
        <taxon>Agaricomycotina</taxon>
        <taxon>Agaricomycetes</taxon>
        <taxon>Agaricomycetidae</taxon>
        <taxon>Agaricales</taxon>
        <taxon>Agaricineae</taxon>
        <taxon>Psathyrellaceae</taxon>
        <taxon>Coprinopsis</taxon>
    </lineage>
</organism>